<dbReference type="Proteomes" id="UP000186132">
    <property type="component" value="Unassembled WGS sequence"/>
</dbReference>
<dbReference type="NCBIfam" id="TIGR03930">
    <property type="entry name" value="WXG100_ESAT6"/>
    <property type="match status" value="1"/>
</dbReference>
<name>A0A1M5HZF7_9ACTN</name>
<proteinExistence type="inferred from homology"/>
<evidence type="ECO:0000313" key="3">
    <source>
        <dbReference type="Proteomes" id="UP000186132"/>
    </source>
</evidence>
<dbReference type="SUPFAM" id="SSF140453">
    <property type="entry name" value="EsxAB dimer-like"/>
    <property type="match status" value="1"/>
</dbReference>
<accession>A0A1M5HZF7</accession>
<sequence length="99" mass="10494">MSGYEVDPTELLAAQARVAEAVTEGRAELTRLHTAARDLLDGQWRGHAATAFAAGWHEWADGARQLLAALDGIAHALGVTAADYETTESGVATELRHIA</sequence>
<dbReference type="Gene3D" id="1.10.287.1060">
    <property type="entry name" value="ESAT-6-like"/>
    <property type="match status" value="1"/>
</dbReference>
<organism evidence="2 3">
    <name type="scientific">Jatrophihabitans endophyticus</name>
    <dbReference type="NCBI Taxonomy" id="1206085"/>
    <lineage>
        <taxon>Bacteria</taxon>
        <taxon>Bacillati</taxon>
        <taxon>Actinomycetota</taxon>
        <taxon>Actinomycetes</taxon>
        <taxon>Jatrophihabitantales</taxon>
        <taxon>Jatrophihabitantaceae</taxon>
        <taxon>Jatrophihabitans</taxon>
    </lineage>
</organism>
<dbReference type="STRING" id="1206085.SAMN05443575_1693"/>
<comment type="similarity">
    <text evidence="1">Belongs to the WXG100 family.</text>
</comment>
<dbReference type="InterPro" id="IPR010310">
    <property type="entry name" value="T7SS_ESAT-6-like"/>
</dbReference>
<evidence type="ECO:0000256" key="1">
    <source>
        <dbReference type="RuleBase" id="RU362001"/>
    </source>
</evidence>
<dbReference type="AlphaFoldDB" id="A0A1M5HZF7"/>
<dbReference type="InterPro" id="IPR036689">
    <property type="entry name" value="ESAT-6-like_sf"/>
</dbReference>
<reference evidence="3" key="1">
    <citation type="submission" date="2016-11" db="EMBL/GenBank/DDBJ databases">
        <authorList>
            <person name="Varghese N."/>
            <person name="Submissions S."/>
        </authorList>
    </citation>
    <scope>NUCLEOTIDE SEQUENCE [LARGE SCALE GENOMIC DNA]</scope>
    <source>
        <strain evidence="3">DSM 45627</strain>
    </source>
</reference>
<dbReference type="OrthoDB" id="4563569at2"/>
<protein>
    <recommendedName>
        <fullName evidence="1">ESAT-6-like protein</fullName>
    </recommendedName>
</protein>
<evidence type="ECO:0000313" key="2">
    <source>
        <dbReference type="EMBL" id="SHG21262.1"/>
    </source>
</evidence>
<gene>
    <name evidence="2" type="ORF">SAMN05443575_1693</name>
</gene>
<dbReference type="RefSeq" id="WP_073388527.1">
    <property type="nucleotide sequence ID" value="NZ_FQVU01000002.1"/>
</dbReference>
<dbReference type="EMBL" id="FQVU01000002">
    <property type="protein sequence ID" value="SHG21262.1"/>
    <property type="molecule type" value="Genomic_DNA"/>
</dbReference>
<dbReference type="Pfam" id="PF06013">
    <property type="entry name" value="WXG100"/>
    <property type="match status" value="1"/>
</dbReference>
<keyword evidence="3" id="KW-1185">Reference proteome</keyword>